<gene>
    <name evidence="4" type="ORF">M569_12554</name>
</gene>
<dbReference type="InterPro" id="IPR013126">
    <property type="entry name" value="Hsp_70_fam"/>
</dbReference>
<dbReference type="PANTHER" id="PTHR45639">
    <property type="entry name" value="HSC70CB, ISOFORM G-RELATED"/>
    <property type="match status" value="1"/>
</dbReference>
<dbReference type="GO" id="GO:0005634">
    <property type="term" value="C:nucleus"/>
    <property type="evidence" value="ECO:0007669"/>
    <property type="project" value="TreeGrafter"/>
</dbReference>
<evidence type="ECO:0000313" key="5">
    <source>
        <dbReference type="Proteomes" id="UP000015453"/>
    </source>
</evidence>
<dbReference type="EMBL" id="AUSU01006286">
    <property type="protein sequence ID" value="EPS62237.1"/>
    <property type="molecule type" value="Genomic_DNA"/>
</dbReference>
<comment type="caution">
    <text evidence="4">The sequence shown here is derived from an EMBL/GenBank/DDBJ whole genome shotgun (WGS) entry which is preliminary data.</text>
</comment>
<evidence type="ECO:0000256" key="1">
    <source>
        <dbReference type="ARBA" id="ARBA00022741"/>
    </source>
</evidence>
<evidence type="ECO:0000256" key="2">
    <source>
        <dbReference type="ARBA" id="ARBA00022840"/>
    </source>
</evidence>
<dbReference type="Pfam" id="PF00012">
    <property type="entry name" value="HSP70"/>
    <property type="match status" value="1"/>
</dbReference>
<dbReference type="InterPro" id="IPR029048">
    <property type="entry name" value="HSP70_C_sf"/>
</dbReference>
<proteinExistence type="predicted"/>
<sequence>VEAPKKKVKKINVPVSEVVYGALPPSDLQKAVEEECKMARQDRVMEETKDKKNAVEAYVYDFRNKLRDKYAEFVKDSEREQFIAKLQEVEDWLYEDGEDETKEVYVAKLDELKKVGDPIEERYREHAERGSVIGQLSDYINMYRDIAVSKDPKFDHIDFEGKQKVLNECLEAEAWLREKKQRQDSLPKHEPPHLLSDDVKKKADALDRFCRPIVTKPKPPKQATASDSPSPSPSQQQPGGGAATDDNDTAAENGAEPESGEAMETEKSE</sequence>
<name>S8DQZ9_9LAMI</name>
<accession>S8DQZ9</accession>
<keyword evidence="5" id="KW-1185">Reference proteome</keyword>
<dbReference type="FunFam" id="1.20.1270.10:FF:000002">
    <property type="entry name" value="Heat shock 70 kDa protein 4"/>
    <property type="match status" value="1"/>
</dbReference>
<dbReference type="AlphaFoldDB" id="S8DQZ9"/>
<organism evidence="4 5">
    <name type="scientific">Genlisea aurea</name>
    <dbReference type="NCBI Taxonomy" id="192259"/>
    <lineage>
        <taxon>Eukaryota</taxon>
        <taxon>Viridiplantae</taxon>
        <taxon>Streptophyta</taxon>
        <taxon>Embryophyta</taxon>
        <taxon>Tracheophyta</taxon>
        <taxon>Spermatophyta</taxon>
        <taxon>Magnoliopsida</taxon>
        <taxon>eudicotyledons</taxon>
        <taxon>Gunneridae</taxon>
        <taxon>Pentapetalae</taxon>
        <taxon>asterids</taxon>
        <taxon>lamiids</taxon>
        <taxon>Lamiales</taxon>
        <taxon>Lentibulariaceae</taxon>
        <taxon>Genlisea</taxon>
    </lineage>
</organism>
<dbReference type="GO" id="GO:0005829">
    <property type="term" value="C:cytosol"/>
    <property type="evidence" value="ECO:0007669"/>
    <property type="project" value="TreeGrafter"/>
</dbReference>
<evidence type="ECO:0008006" key="6">
    <source>
        <dbReference type="Google" id="ProtNLM"/>
    </source>
</evidence>
<protein>
    <recommendedName>
        <fullName evidence="6">Heat shock protein 70</fullName>
    </recommendedName>
</protein>
<dbReference type="OrthoDB" id="434160at2759"/>
<keyword evidence="2" id="KW-0067">ATP-binding</keyword>
<keyword evidence="1" id="KW-0547">Nucleotide-binding</keyword>
<feature type="region of interest" description="Disordered" evidence="3">
    <location>
        <begin position="179"/>
        <end position="269"/>
    </location>
</feature>
<dbReference type="Proteomes" id="UP000015453">
    <property type="component" value="Unassembled WGS sequence"/>
</dbReference>
<feature type="non-terminal residue" evidence="4">
    <location>
        <position position="269"/>
    </location>
</feature>
<feature type="compositionally biased region" description="Basic and acidic residues" evidence="3">
    <location>
        <begin position="179"/>
        <end position="210"/>
    </location>
</feature>
<dbReference type="Gene3D" id="1.20.1270.10">
    <property type="match status" value="2"/>
</dbReference>
<evidence type="ECO:0000256" key="3">
    <source>
        <dbReference type="SAM" id="MobiDB-lite"/>
    </source>
</evidence>
<dbReference type="GO" id="GO:0005524">
    <property type="term" value="F:ATP binding"/>
    <property type="evidence" value="ECO:0007669"/>
    <property type="project" value="UniProtKB-KW"/>
</dbReference>
<dbReference type="PANTHER" id="PTHR45639:SF4">
    <property type="entry name" value="HSC70CB, ISOFORM G"/>
    <property type="match status" value="1"/>
</dbReference>
<dbReference type="GO" id="GO:0140662">
    <property type="term" value="F:ATP-dependent protein folding chaperone"/>
    <property type="evidence" value="ECO:0007669"/>
    <property type="project" value="InterPro"/>
</dbReference>
<reference evidence="4 5" key="1">
    <citation type="journal article" date="2013" name="BMC Genomics">
        <title>The miniature genome of a carnivorous plant Genlisea aurea contains a low number of genes and short non-coding sequences.</title>
        <authorList>
            <person name="Leushkin E.V."/>
            <person name="Sutormin R.A."/>
            <person name="Nabieva E.R."/>
            <person name="Penin A.A."/>
            <person name="Kondrashov A.S."/>
            <person name="Logacheva M.D."/>
        </authorList>
    </citation>
    <scope>NUCLEOTIDE SEQUENCE [LARGE SCALE GENOMIC DNA]</scope>
</reference>
<evidence type="ECO:0000313" key="4">
    <source>
        <dbReference type="EMBL" id="EPS62237.1"/>
    </source>
</evidence>
<feature type="non-terminal residue" evidence="4">
    <location>
        <position position="1"/>
    </location>
</feature>
<dbReference type="SUPFAM" id="SSF100934">
    <property type="entry name" value="Heat shock protein 70kD (HSP70), C-terminal subdomain"/>
    <property type="match status" value="2"/>
</dbReference>